<dbReference type="AlphaFoldDB" id="A0A1F7Y1Z9"/>
<sequence>MKRERRQKEAKLRKNFFPSLIIILILWSLVTALIYFASPETFGIIPLFFVLIFLALSITLSTLFANTRRGVISAVAITVFILLRYFGVGNIVNFLLLIGLGIVIELYFSRV</sequence>
<feature type="transmembrane region" description="Helical" evidence="1">
    <location>
        <begin position="92"/>
        <end position="108"/>
    </location>
</feature>
<keyword evidence="1" id="KW-0472">Membrane</keyword>
<organism evidence="2 3">
    <name type="scientific">Candidatus Woesebacteria bacterium RIFCSPHIGHO2_01_FULL_38_9</name>
    <dbReference type="NCBI Taxonomy" id="1802492"/>
    <lineage>
        <taxon>Bacteria</taxon>
        <taxon>Candidatus Woeseibacteriota</taxon>
    </lineage>
</organism>
<feature type="transmembrane region" description="Helical" evidence="1">
    <location>
        <begin position="20"/>
        <end position="38"/>
    </location>
</feature>
<dbReference type="EMBL" id="MGGE01000035">
    <property type="protein sequence ID" value="OGM20708.1"/>
    <property type="molecule type" value="Genomic_DNA"/>
</dbReference>
<name>A0A1F7Y1Z9_9BACT</name>
<proteinExistence type="predicted"/>
<feature type="transmembrane region" description="Helical" evidence="1">
    <location>
        <begin position="44"/>
        <end position="63"/>
    </location>
</feature>
<gene>
    <name evidence="2" type="ORF">A2714_03430</name>
</gene>
<reference evidence="2 3" key="1">
    <citation type="journal article" date="2016" name="Nat. Commun.">
        <title>Thousands of microbial genomes shed light on interconnected biogeochemical processes in an aquifer system.</title>
        <authorList>
            <person name="Anantharaman K."/>
            <person name="Brown C.T."/>
            <person name="Hug L.A."/>
            <person name="Sharon I."/>
            <person name="Castelle C.J."/>
            <person name="Probst A.J."/>
            <person name="Thomas B.C."/>
            <person name="Singh A."/>
            <person name="Wilkins M.J."/>
            <person name="Karaoz U."/>
            <person name="Brodie E.L."/>
            <person name="Williams K.H."/>
            <person name="Hubbard S.S."/>
            <person name="Banfield J.F."/>
        </authorList>
    </citation>
    <scope>NUCLEOTIDE SEQUENCE [LARGE SCALE GENOMIC DNA]</scope>
</reference>
<protein>
    <submittedName>
        <fullName evidence="2">Uncharacterized protein</fullName>
    </submittedName>
</protein>
<keyword evidence="1" id="KW-1133">Transmembrane helix</keyword>
<keyword evidence="1" id="KW-0812">Transmembrane</keyword>
<evidence type="ECO:0000313" key="2">
    <source>
        <dbReference type="EMBL" id="OGM20708.1"/>
    </source>
</evidence>
<accession>A0A1F7Y1Z9</accession>
<dbReference type="Proteomes" id="UP000178419">
    <property type="component" value="Unassembled WGS sequence"/>
</dbReference>
<evidence type="ECO:0000313" key="3">
    <source>
        <dbReference type="Proteomes" id="UP000178419"/>
    </source>
</evidence>
<comment type="caution">
    <text evidence="2">The sequence shown here is derived from an EMBL/GenBank/DDBJ whole genome shotgun (WGS) entry which is preliminary data.</text>
</comment>
<evidence type="ECO:0000256" key="1">
    <source>
        <dbReference type="SAM" id="Phobius"/>
    </source>
</evidence>